<dbReference type="EMBL" id="JAIZPD010000001">
    <property type="protein sequence ID" value="KAH0968122.1"/>
    <property type="molecule type" value="Genomic_DNA"/>
</dbReference>
<dbReference type="GeneID" id="68349893"/>
<sequence length="223" mass="25090">MSTHGGIYGSLLHGTLTAESWIPGSQRAFVDDRRIRYSLSLRSQTVTGKKTAILRPGKTTGARATGRRSRPSVRRQRSQWELISDDEASAATKLDWSFGFPETGISECVIVRTSERVTRSMASSQGGDEVAIERVKEKLKGRFEMKDLGEAENILGIRIQRHKGKLMIDQSQFAKEIVAEFLYDDSMKHATPMEPGAIRKLVEEPGRPLNHDEWLKYVELLES</sequence>
<name>A0A9P8N7S8_9HYPO</name>
<evidence type="ECO:0000259" key="2">
    <source>
        <dbReference type="Pfam" id="PF07727"/>
    </source>
</evidence>
<gene>
    <name evidence="3" type="ORF">HRG_00764</name>
</gene>
<protein>
    <submittedName>
        <fullName evidence="3">Reverse transcriptase (RNA-dependent DNA polymerase) domain-containing protein</fullName>
    </submittedName>
</protein>
<feature type="domain" description="Reverse transcriptase Ty1/copia-type" evidence="2">
    <location>
        <begin position="126"/>
        <end position="194"/>
    </location>
</feature>
<dbReference type="Pfam" id="PF07727">
    <property type="entry name" value="RVT_2"/>
    <property type="match status" value="1"/>
</dbReference>
<dbReference type="Proteomes" id="UP000824596">
    <property type="component" value="Unassembled WGS sequence"/>
</dbReference>
<dbReference type="RefSeq" id="XP_044725635.1">
    <property type="nucleotide sequence ID" value="XM_044859235.1"/>
</dbReference>
<dbReference type="OrthoDB" id="5080239at2759"/>
<feature type="region of interest" description="Disordered" evidence="1">
    <location>
        <begin position="57"/>
        <end position="77"/>
    </location>
</feature>
<keyword evidence="3" id="KW-0808">Transferase</keyword>
<dbReference type="AlphaFoldDB" id="A0A9P8N7S8"/>
<accession>A0A9P8N7S8</accession>
<reference evidence="3" key="1">
    <citation type="submission" date="2021-09" db="EMBL/GenBank/DDBJ databases">
        <title>A high-quality genome of the endoparasitic fungus Hirsutella rhossiliensis with a comparison of Hirsutella genomes reveals transposable elements contributing to genome size variation.</title>
        <authorList>
            <person name="Lin R."/>
            <person name="Jiao Y."/>
            <person name="Sun X."/>
            <person name="Ling J."/>
            <person name="Xie B."/>
            <person name="Cheng X."/>
        </authorList>
    </citation>
    <scope>NUCLEOTIDE SEQUENCE</scope>
    <source>
        <strain evidence="3">HR02</strain>
    </source>
</reference>
<comment type="caution">
    <text evidence="3">The sequence shown here is derived from an EMBL/GenBank/DDBJ whole genome shotgun (WGS) entry which is preliminary data.</text>
</comment>
<feature type="compositionally biased region" description="Basic residues" evidence="1">
    <location>
        <begin position="65"/>
        <end position="77"/>
    </location>
</feature>
<evidence type="ECO:0000313" key="4">
    <source>
        <dbReference type="Proteomes" id="UP000824596"/>
    </source>
</evidence>
<keyword evidence="3" id="KW-0695">RNA-directed DNA polymerase</keyword>
<evidence type="ECO:0000313" key="3">
    <source>
        <dbReference type="EMBL" id="KAH0968122.1"/>
    </source>
</evidence>
<dbReference type="InterPro" id="IPR013103">
    <property type="entry name" value="RVT_2"/>
</dbReference>
<evidence type="ECO:0000256" key="1">
    <source>
        <dbReference type="SAM" id="MobiDB-lite"/>
    </source>
</evidence>
<keyword evidence="4" id="KW-1185">Reference proteome</keyword>
<dbReference type="GO" id="GO:0003964">
    <property type="term" value="F:RNA-directed DNA polymerase activity"/>
    <property type="evidence" value="ECO:0007669"/>
    <property type="project" value="UniProtKB-KW"/>
</dbReference>
<organism evidence="3 4">
    <name type="scientific">Hirsutella rhossiliensis</name>
    <dbReference type="NCBI Taxonomy" id="111463"/>
    <lineage>
        <taxon>Eukaryota</taxon>
        <taxon>Fungi</taxon>
        <taxon>Dikarya</taxon>
        <taxon>Ascomycota</taxon>
        <taxon>Pezizomycotina</taxon>
        <taxon>Sordariomycetes</taxon>
        <taxon>Hypocreomycetidae</taxon>
        <taxon>Hypocreales</taxon>
        <taxon>Ophiocordycipitaceae</taxon>
        <taxon>Hirsutella</taxon>
    </lineage>
</organism>
<keyword evidence="3" id="KW-0548">Nucleotidyltransferase</keyword>
<proteinExistence type="predicted"/>